<dbReference type="RefSeq" id="WP_127191253.1">
    <property type="nucleotide sequence ID" value="NZ_RZNY01000004.1"/>
</dbReference>
<gene>
    <name evidence="1" type="ORF">EJP82_06600</name>
</gene>
<evidence type="ECO:0000313" key="2">
    <source>
        <dbReference type="Proteomes" id="UP000279446"/>
    </source>
</evidence>
<comment type="caution">
    <text evidence="1">The sequence shown here is derived from an EMBL/GenBank/DDBJ whole genome shotgun (WGS) entry which is preliminary data.</text>
</comment>
<dbReference type="AlphaFoldDB" id="A0A433YBW6"/>
<accession>A0A433YBW6</accession>
<protein>
    <submittedName>
        <fullName evidence="1">Uncharacterized protein</fullName>
    </submittedName>
</protein>
<dbReference type="OrthoDB" id="2627157at2"/>
<name>A0A433YBW6_9BACL</name>
<reference evidence="1 2" key="1">
    <citation type="submission" date="2018-12" db="EMBL/GenBank/DDBJ databases">
        <authorList>
            <person name="Sun L."/>
            <person name="Chen Z."/>
        </authorList>
    </citation>
    <scope>NUCLEOTIDE SEQUENCE [LARGE SCALE GENOMIC DNA]</scope>
    <source>
        <strain evidence="1 2">DSM 15890</strain>
    </source>
</reference>
<proteinExistence type="predicted"/>
<sequence length="107" mass="12628">MSKKNSLLEVGIATVTSKGLYFANHYYSSQKMIKSQWFAESEKYGEWKIPVFFNIKDPSVLILFDFTQIDYAFQIDPRKELDEELVLAYHLVFNNLKNQFNSIRLPH</sequence>
<keyword evidence="2" id="KW-1185">Reference proteome</keyword>
<dbReference type="EMBL" id="RZNY01000004">
    <property type="protein sequence ID" value="RUT47376.1"/>
    <property type="molecule type" value="Genomic_DNA"/>
</dbReference>
<evidence type="ECO:0000313" key="1">
    <source>
        <dbReference type="EMBL" id="RUT47376.1"/>
    </source>
</evidence>
<organism evidence="1 2">
    <name type="scientific">Paenibacillus anaericanus</name>
    <dbReference type="NCBI Taxonomy" id="170367"/>
    <lineage>
        <taxon>Bacteria</taxon>
        <taxon>Bacillati</taxon>
        <taxon>Bacillota</taxon>
        <taxon>Bacilli</taxon>
        <taxon>Bacillales</taxon>
        <taxon>Paenibacillaceae</taxon>
        <taxon>Paenibacillus</taxon>
    </lineage>
</organism>
<dbReference type="Proteomes" id="UP000279446">
    <property type="component" value="Unassembled WGS sequence"/>
</dbReference>